<comment type="catalytic activity">
    <reaction evidence="15">
        <text>resolvin D2 + NAD(+) = 7-oxoresolvin D2 + NADH + H(+)</text>
        <dbReference type="Rhea" id="RHEA:53584"/>
        <dbReference type="ChEBI" id="CHEBI:15378"/>
        <dbReference type="ChEBI" id="CHEBI:57540"/>
        <dbReference type="ChEBI" id="CHEBI:57945"/>
        <dbReference type="ChEBI" id="CHEBI:133367"/>
        <dbReference type="ChEBI" id="CHEBI:137497"/>
    </reaction>
    <physiologicalReaction direction="left-to-right" evidence="15">
        <dbReference type="Rhea" id="RHEA:53585"/>
    </physiologicalReaction>
</comment>
<comment type="catalytic activity">
    <reaction evidence="11">
        <text>14-hydroxy-(4Z,7Z,10Z,12E,16Z,19Z)-docosahexaenoate + NAD(+) = 14-oxo-(4Z,7Z,10Z,12E,16Z,19Z)-docosahexaenoate + NADH + H(+)</text>
        <dbReference type="Rhea" id="RHEA:48952"/>
        <dbReference type="ChEBI" id="CHEBI:15378"/>
        <dbReference type="ChEBI" id="CHEBI:57540"/>
        <dbReference type="ChEBI" id="CHEBI:57945"/>
        <dbReference type="ChEBI" id="CHEBI:90866"/>
        <dbReference type="ChEBI" id="CHEBI:90867"/>
    </reaction>
    <physiologicalReaction direction="left-to-right" evidence="11">
        <dbReference type="Rhea" id="RHEA:48953"/>
    </physiologicalReaction>
</comment>
<comment type="catalytic activity">
    <reaction evidence="12">
        <text>15-oxo-(5S,6R)-dihydroxy-(7E,9E,11Z)-eicosatrienoate + NADH + H(+) = (5S,6R,15S)-trihydroxy-(7E,9E,11Z)-eicosatrienoate + NAD(+)</text>
        <dbReference type="Rhea" id="RHEA:41596"/>
        <dbReference type="ChEBI" id="CHEBI:15378"/>
        <dbReference type="ChEBI" id="CHEBI:57540"/>
        <dbReference type="ChEBI" id="CHEBI:57945"/>
        <dbReference type="ChEBI" id="CHEBI:78325"/>
        <dbReference type="ChEBI" id="CHEBI:78329"/>
    </reaction>
    <physiologicalReaction direction="left-to-right" evidence="12">
        <dbReference type="Rhea" id="RHEA:41597"/>
    </physiologicalReaction>
</comment>
<dbReference type="GO" id="GO:0005737">
    <property type="term" value="C:cytoplasm"/>
    <property type="evidence" value="ECO:0007669"/>
    <property type="project" value="TreeGrafter"/>
</dbReference>
<name>A0A7D9I8S7_PARCT</name>
<evidence type="ECO:0000256" key="3">
    <source>
        <dbReference type="ARBA" id="ARBA00038968"/>
    </source>
</evidence>
<evidence type="ECO:0000256" key="16">
    <source>
        <dbReference type="ARBA" id="ARBA00048535"/>
    </source>
</evidence>
<dbReference type="InterPro" id="IPR002347">
    <property type="entry name" value="SDR_fam"/>
</dbReference>
<dbReference type="InterPro" id="IPR036291">
    <property type="entry name" value="NAD(P)-bd_dom_sf"/>
</dbReference>
<gene>
    <name evidence="22" type="ORF">PACLA_8A055459</name>
</gene>
<dbReference type="PANTHER" id="PTHR44229">
    <property type="entry name" value="15-HYDROXYPROSTAGLANDIN DEHYDROGENASE [NAD(+)]"/>
    <property type="match status" value="1"/>
</dbReference>
<dbReference type="PROSITE" id="PS00061">
    <property type="entry name" value="ADH_SHORT"/>
    <property type="match status" value="1"/>
</dbReference>
<dbReference type="EMBL" id="CACRXK020004206">
    <property type="protein sequence ID" value="CAB4001910.1"/>
    <property type="molecule type" value="Genomic_DNA"/>
</dbReference>
<evidence type="ECO:0000256" key="9">
    <source>
        <dbReference type="ARBA" id="ARBA00047325"/>
    </source>
</evidence>
<evidence type="ECO:0000256" key="8">
    <source>
        <dbReference type="ARBA" id="ARBA00045705"/>
    </source>
</evidence>
<evidence type="ECO:0000256" key="18">
    <source>
        <dbReference type="ARBA" id="ARBA00048739"/>
    </source>
</evidence>
<proteinExistence type="inferred from homology"/>
<accession>A0A7D9I8S7</accession>
<dbReference type="PANTHER" id="PTHR44229:SF4">
    <property type="entry name" value="15-HYDROXYPROSTAGLANDIN DEHYDROGENASE [NAD(+)]"/>
    <property type="match status" value="1"/>
</dbReference>
<evidence type="ECO:0000256" key="19">
    <source>
        <dbReference type="ARBA" id="ARBA00048921"/>
    </source>
</evidence>
<organism evidence="22 23">
    <name type="scientific">Paramuricea clavata</name>
    <name type="common">Red gorgonian</name>
    <name type="synonym">Violescent sea-whip</name>
    <dbReference type="NCBI Taxonomy" id="317549"/>
    <lineage>
        <taxon>Eukaryota</taxon>
        <taxon>Metazoa</taxon>
        <taxon>Cnidaria</taxon>
        <taxon>Anthozoa</taxon>
        <taxon>Octocorallia</taxon>
        <taxon>Malacalcyonacea</taxon>
        <taxon>Plexauridae</taxon>
        <taxon>Paramuricea</taxon>
    </lineage>
</organism>
<comment type="catalytic activity">
    <reaction evidence="20">
        <text>(15S)-hydroxy-(5Z,8Z,11Z,13E)-eicosatetraenoate + NAD(+) = 15-oxo-(5Z,8Z,11Z,13E)-eicosatetraenoate + NADH + H(+)</text>
        <dbReference type="Rhea" id="RHEA:23260"/>
        <dbReference type="ChEBI" id="CHEBI:15378"/>
        <dbReference type="ChEBI" id="CHEBI:57409"/>
        <dbReference type="ChEBI" id="CHEBI:57410"/>
        <dbReference type="ChEBI" id="CHEBI:57540"/>
        <dbReference type="ChEBI" id="CHEBI:57945"/>
        <dbReference type="EC" id="1.1.1.232"/>
    </reaction>
    <physiologicalReaction direction="left-to-right" evidence="20">
        <dbReference type="Rhea" id="RHEA:23261"/>
    </physiologicalReaction>
</comment>
<evidence type="ECO:0000256" key="11">
    <source>
        <dbReference type="ARBA" id="ARBA00048008"/>
    </source>
</evidence>
<evidence type="ECO:0000256" key="15">
    <source>
        <dbReference type="ARBA" id="ARBA00048393"/>
    </source>
</evidence>
<evidence type="ECO:0000256" key="5">
    <source>
        <dbReference type="ARBA" id="ARBA00040276"/>
    </source>
</evidence>
<dbReference type="SUPFAM" id="SSF51735">
    <property type="entry name" value="NAD(P)-binding Rossmann-fold domains"/>
    <property type="match status" value="1"/>
</dbReference>
<feature type="non-terminal residue" evidence="22">
    <location>
        <position position="1"/>
    </location>
</feature>
<evidence type="ECO:0000256" key="13">
    <source>
        <dbReference type="ARBA" id="ARBA00048144"/>
    </source>
</evidence>
<sequence>GGVINGSMLALELMGRDYGGNGGVIINTGSDTGIKAYMSMIPIYSSTKAAVVHFSRCIAQ</sequence>
<comment type="similarity">
    <text evidence="1">Belongs to the short-chain dehydrogenases/reductases (SDR) family.</text>
</comment>
<dbReference type="Gene3D" id="3.40.50.720">
    <property type="entry name" value="NAD(P)-binding Rossmann-like Domain"/>
    <property type="match status" value="1"/>
</dbReference>
<evidence type="ECO:0000256" key="12">
    <source>
        <dbReference type="ARBA" id="ARBA00048140"/>
    </source>
</evidence>
<comment type="catalytic activity">
    <reaction evidence="17">
        <text>prostaglandin A1 + NAD(+) = 15-oxo-prostaglandin A1 + NADH + H(+)</text>
        <dbReference type="Rhea" id="RHEA:41263"/>
        <dbReference type="ChEBI" id="CHEBI:15378"/>
        <dbReference type="ChEBI" id="CHEBI:57398"/>
        <dbReference type="ChEBI" id="CHEBI:57540"/>
        <dbReference type="ChEBI" id="CHEBI:57945"/>
        <dbReference type="ChEBI" id="CHEBI:85072"/>
    </reaction>
    <physiologicalReaction direction="left-to-right" evidence="17">
        <dbReference type="Rhea" id="RHEA:41264"/>
    </physiologicalReaction>
</comment>
<comment type="function">
    <text evidence="8">Catalyzes the NAD-dependent dehydrogenation (oxidation) of a broad array of hydroxylated polyunsaturated fatty acids (mainly eicosanoids and docosanoids, including prostaglandins, lipoxins and resolvins), yielding their corresponding keto (oxo) metabolites. Decreases the levels of the pro-proliferative prostaglandins such as prostaglandin E2 (whose activity is increased in cancer because of an increase in the expression of cyclooxygenase 2) and generates oxo-fatty acid products that can profoundly influence cell function by abrogating pro-inflammatory cytokine expression. Converts resolvins E1, D1 and D2 to their oxo products, which represents a mode of resolvin inactivation. Resolvin E1 plays important roles during the resolution phase of acute inflammation, while resolvins D1 and D2 have a unique role in obesity-induced adipose inflammation.</text>
</comment>
<dbReference type="PRINTS" id="PR01167">
    <property type="entry name" value="INSADHFAMILY"/>
</dbReference>
<evidence type="ECO:0000256" key="1">
    <source>
        <dbReference type="ARBA" id="ARBA00006484"/>
    </source>
</evidence>
<keyword evidence="2" id="KW-0560">Oxidoreductase</keyword>
<dbReference type="EC" id="1.1.1.232" evidence="4"/>
<dbReference type="OrthoDB" id="417891at2759"/>
<comment type="catalytic activity">
    <reaction evidence="21">
        <text>resolvin E1 + NAD(+) = 18-oxo-resolvin E1 + NADH + H(+)</text>
        <dbReference type="Rhea" id="RHEA:49244"/>
        <dbReference type="ChEBI" id="CHEBI:15378"/>
        <dbReference type="ChEBI" id="CHEBI:57540"/>
        <dbReference type="ChEBI" id="CHEBI:57945"/>
        <dbReference type="ChEBI" id="CHEBI:91000"/>
        <dbReference type="ChEBI" id="CHEBI:91001"/>
    </reaction>
    <physiologicalReaction direction="left-to-right" evidence="21">
        <dbReference type="Rhea" id="RHEA:49245"/>
    </physiologicalReaction>
</comment>
<comment type="caution">
    <text evidence="22">The sequence shown here is derived from an EMBL/GenBank/DDBJ whole genome shotgun (WGS) entry which is preliminary data.</text>
</comment>
<dbReference type="GO" id="GO:0047034">
    <property type="term" value="F:15-hydroxyicosatetraenoate dehydrogenase activity"/>
    <property type="evidence" value="ECO:0007669"/>
    <property type="project" value="UniProtKB-EC"/>
</dbReference>
<evidence type="ECO:0000256" key="2">
    <source>
        <dbReference type="ARBA" id="ARBA00023002"/>
    </source>
</evidence>
<dbReference type="Pfam" id="PF00106">
    <property type="entry name" value="adh_short"/>
    <property type="match status" value="1"/>
</dbReference>
<comment type="catalytic activity">
    <reaction evidence="9">
        <text>prostaglandin E1 + NAD(+) = 15-oxoprostaglandin E1 + NADH + H(+)</text>
        <dbReference type="Rhea" id="RHEA:16477"/>
        <dbReference type="ChEBI" id="CHEBI:15378"/>
        <dbReference type="ChEBI" id="CHEBI:57397"/>
        <dbReference type="ChEBI" id="CHEBI:57401"/>
        <dbReference type="ChEBI" id="CHEBI:57540"/>
        <dbReference type="ChEBI" id="CHEBI:57945"/>
    </reaction>
    <physiologicalReaction direction="left-to-right" evidence="9">
        <dbReference type="Rhea" id="RHEA:16478"/>
    </physiologicalReaction>
</comment>
<evidence type="ECO:0000256" key="14">
    <source>
        <dbReference type="ARBA" id="ARBA00048170"/>
    </source>
</evidence>
<dbReference type="AlphaFoldDB" id="A0A7D9I8S7"/>
<evidence type="ECO:0000313" key="22">
    <source>
        <dbReference type="EMBL" id="CAB4001910.1"/>
    </source>
</evidence>
<evidence type="ECO:0000256" key="4">
    <source>
        <dbReference type="ARBA" id="ARBA00039060"/>
    </source>
</evidence>
<comment type="catalytic activity">
    <reaction evidence="10">
        <text>resolvin D1 + NAD(+) = 8-oxoresolvin D1 + NADH + H(+)</text>
        <dbReference type="Rhea" id="RHEA:50124"/>
        <dbReference type="ChEBI" id="CHEBI:15378"/>
        <dbReference type="ChEBI" id="CHEBI:57540"/>
        <dbReference type="ChEBI" id="CHEBI:57945"/>
        <dbReference type="ChEBI" id="CHEBI:132079"/>
        <dbReference type="ChEBI" id="CHEBI:132080"/>
    </reaction>
    <physiologicalReaction direction="left-to-right" evidence="10">
        <dbReference type="Rhea" id="RHEA:50125"/>
    </physiologicalReaction>
</comment>
<evidence type="ECO:0000256" key="17">
    <source>
        <dbReference type="ARBA" id="ARBA00048611"/>
    </source>
</evidence>
<evidence type="ECO:0000313" key="23">
    <source>
        <dbReference type="Proteomes" id="UP001152795"/>
    </source>
</evidence>
<dbReference type="Proteomes" id="UP001152795">
    <property type="component" value="Unassembled WGS sequence"/>
</dbReference>
<evidence type="ECO:0000256" key="21">
    <source>
        <dbReference type="ARBA" id="ARBA00049188"/>
    </source>
</evidence>
<evidence type="ECO:0000256" key="6">
    <source>
        <dbReference type="ARBA" id="ARBA00041812"/>
    </source>
</evidence>
<comment type="catalytic activity">
    <reaction evidence="18">
        <text>prostaglandin E2 + NAD(+) = 15-oxoprostaglandin E2 + NADH + H(+)</text>
        <dbReference type="Rhea" id="RHEA:11876"/>
        <dbReference type="ChEBI" id="CHEBI:15378"/>
        <dbReference type="ChEBI" id="CHEBI:57400"/>
        <dbReference type="ChEBI" id="CHEBI:57540"/>
        <dbReference type="ChEBI" id="CHEBI:57945"/>
        <dbReference type="ChEBI" id="CHEBI:606564"/>
        <dbReference type="EC" id="1.1.1.141"/>
    </reaction>
    <physiologicalReaction direction="left-to-right" evidence="18">
        <dbReference type="Rhea" id="RHEA:11877"/>
    </physiologicalReaction>
</comment>
<evidence type="ECO:0000256" key="20">
    <source>
        <dbReference type="ARBA" id="ARBA00049151"/>
    </source>
</evidence>
<dbReference type="EC" id="1.1.1.141" evidence="3"/>
<protein>
    <recommendedName>
        <fullName evidence="5">15-hydroxyprostaglandin dehydrogenase [NAD(+)]</fullName>
        <ecNumber evidence="3">1.1.1.141</ecNumber>
        <ecNumber evidence="4">1.1.1.232</ecNumber>
    </recommendedName>
    <alternativeName>
        <fullName evidence="7">Eicosanoid/docosanoid dehydrogenase [NAD(+)]</fullName>
    </alternativeName>
    <alternativeName>
        <fullName evidence="6">Prostaglandin dehydrogenase 1</fullName>
    </alternativeName>
</protein>
<comment type="catalytic activity">
    <reaction evidence="14">
        <text>resolvin D1 + NAD(+) = 17-oxoresolvin D1 + NADH + H(+)</text>
        <dbReference type="Rhea" id="RHEA:50128"/>
        <dbReference type="ChEBI" id="CHEBI:15378"/>
        <dbReference type="ChEBI" id="CHEBI:57540"/>
        <dbReference type="ChEBI" id="CHEBI:57945"/>
        <dbReference type="ChEBI" id="CHEBI:132079"/>
        <dbReference type="ChEBI" id="CHEBI:132081"/>
    </reaction>
    <physiologicalReaction direction="left-to-right" evidence="14">
        <dbReference type="Rhea" id="RHEA:50129"/>
    </physiologicalReaction>
</comment>
<dbReference type="GO" id="GO:0016404">
    <property type="term" value="F:15-hydroxyprostaglandin dehydrogenase (NAD+) activity"/>
    <property type="evidence" value="ECO:0007669"/>
    <property type="project" value="UniProtKB-EC"/>
</dbReference>
<evidence type="ECO:0000256" key="7">
    <source>
        <dbReference type="ARBA" id="ARBA00042026"/>
    </source>
</evidence>
<feature type="non-terminal residue" evidence="22">
    <location>
        <position position="60"/>
    </location>
</feature>
<comment type="catalytic activity">
    <reaction evidence="13">
        <text>(11R)-hydroxy-(5Z,8Z,12E,14Z)-eicosatetraenoate + NAD(+) = 11-oxo-(5Z,8Z,12E,14Z)-eicosatetraenoate + NADH + H(+)</text>
        <dbReference type="Rhea" id="RHEA:48640"/>
        <dbReference type="ChEBI" id="CHEBI:15378"/>
        <dbReference type="ChEBI" id="CHEBI:57540"/>
        <dbReference type="ChEBI" id="CHEBI:57945"/>
        <dbReference type="ChEBI" id="CHEBI:78836"/>
        <dbReference type="ChEBI" id="CHEBI:90697"/>
    </reaction>
    <physiologicalReaction direction="left-to-right" evidence="13">
        <dbReference type="Rhea" id="RHEA:48641"/>
    </physiologicalReaction>
</comment>
<comment type="catalytic activity">
    <reaction evidence="16">
        <text>lipoxin A4 + NAD(+) = 15-oxo-(5S,6R)-dihydroxy-(7E,9E,11Z,13E)-eicosatetraenoate + NADH + H(+)</text>
        <dbReference type="Rhea" id="RHEA:41572"/>
        <dbReference type="ChEBI" id="CHEBI:15378"/>
        <dbReference type="ChEBI" id="CHEBI:57540"/>
        <dbReference type="ChEBI" id="CHEBI:57945"/>
        <dbReference type="ChEBI" id="CHEBI:67026"/>
        <dbReference type="ChEBI" id="CHEBI:78311"/>
    </reaction>
    <physiologicalReaction direction="left-to-right" evidence="16">
        <dbReference type="Rhea" id="RHEA:41573"/>
    </physiologicalReaction>
</comment>
<dbReference type="InterPro" id="IPR020904">
    <property type="entry name" value="Sc_DH/Rdtase_CS"/>
</dbReference>
<keyword evidence="23" id="KW-1185">Reference proteome</keyword>
<reference evidence="22" key="1">
    <citation type="submission" date="2020-04" db="EMBL/GenBank/DDBJ databases">
        <authorList>
            <person name="Alioto T."/>
            <person name="Alioto T."/>
            <person name="Gomez Garrido J."/>
        </authorList>
    </citation>
    <scope>NUCLEOTIDE SEQUENCE</scope>
    <source>
        <strain evidence="22">A484AB</strain>
    </source>
</reference>
<evidence type="ECO:0000256" key="10">
    <source>
        <dbReference type="ARBA" id="ARBA00047672"/>
    </source>
</evidence>
<comment type="catalytic activity">
    <reaction evidence="19">
        <text>resolvin D2 + NAD(+) = 16-oxoresolvin D2 + NADH + H(+)</text>
        <dbReference type="Rhea" id="RHEA:53588"/>
        <dbReference type="ChEBI" id="CHEBI:15378"/>
        <dbReference type="ChEBI" id="CHEBI:57540"/>
        <dbReference type="ChEBI" id="CHEBI:57945"/>
        <dbReference type="ChEBI" id="CHEBI:133367"/>
        <dbReference type="ChEBI" id="CHEBI:137498"/>
    </reaction>
    <physiologicalReaction direction="left-to-right" evidence="19">
        <dbReference type="Rhea" id="RHEA:53589"/>
    </physiologicalReaction>
</comment>